<dbReference type="SUPFAM" id="SSF51735">
    <property type="entry name" value="NAD(P)-binding Rossmann-fold domains"/>
    <property type="match status" value="1"/>
</dbReference>
<proteinExistence type="predicted"/>
<sequence>MSTSSNKEIVFITGATVGLGRLTAKKLIDLGHKVIISGRSEKKLKDAYSFILANSPQNKENLYSVVLDFIDLKSVKSAVDKIESFGIGIDVLVNNAGGTLTEFKQTNEGIEDTIFMNAVGPLYLTKRLIPLIEKSQHPNKRILFVGSSIHDPNSKGGGNSEASKIPHEVDIQTVIKDKEHWNSMRYYKLSKLATLWDAFTIADKYPHLTTIVFCPGFVPTTDLSRNSGYLIKLTLKYAIAKFNFTTSEEDATDGYLYYITTPGTNLKSGGYYEKREESTPSNDALNKEKQQEYWNLAVKTIDQLT</sequence>
<dbReference type="Pfam" id="PF00106">
    <property type="entry name" value="adh_short"/>
    <property type="match status" value="1"/>
</dbReference>
<evidence type="ECO:0000256" key="1">
    <source>
        <dbReference type="ARBA" id="ARBA00023002"/>
    </source>
</evidence>
<dbReference type="InterPro" id="IPR036291">
    <property type="entry name" value="NAD(P)-bd_dom_sf"/>
</dbReference>
<evidence type="ECO:0000313" key="2">
    <source>
        <dbReference type="EMBL" id="KAG2204767.1"/>
    </source>
</evidence>
<dbReference type="PRINTS" id="PR00081">
    <property type="entry name" value="GDHRDH"/>
</dbReference>
<protein>
    <recommendedName>
        <fullName evidence="4">NAD(P)-binding protein</fullName>
    </recommendedName>
</protein>
<keyword evidence="3" id="KW-1185">Reference proteome</keyword>
<dbReference type="PANTHER" id="PTHR43157:SF68">
    <property type="entry name" value="RETINOL DEHYDROGENASE 13"/>
    <property type="match status" value="1"/>
</dbReference>
<accession>A0A8H7R5E6</accession>
<dbReference type="GO" id="GO:0016491">
    <property type="term" value="F:oxidoreductase activity"/>
    <property type="evidence" value="ECO:0007669"/>
    <property type="project" value="UniProtKB-KW"/>
</dbReference>
<name>A0A8H7R5E6_9FUNG</name>
<evidence type="ECO:0000313" key="3">
    <source>
        <dbReference type="Proteomes" id="UP000650833"/>
    </source>
</evidence>
<dbReference type="EMBL" id="JAEPRC010000189">
    <property type="protein sequence ID" value="KAG2204767.1"/>
    <property type="molecule type" value="Genomic_DNA"/>
</dbReference>
<keyword evidence="1" id="KW-0560">Oxidoreductase</keyword>
<dbReference type="Proteomes" id="UP000650833">
    <property type="component" value="Unassembled WGS sequence"/>
</dbReference>
<reference evidence="2" key="1">
    <citation type="submission" date="2020-12" db="EMBL/GenBank/DDBJ databases">
        <title>Metabolic potential, ecology and presence of endohyphal bacteria is reflected in genomic diversity of Mucoromycotina.</title>
        <authorList>
            <person name="Muszewska A."/>
            <person name="Okrasinska A."/>
            <person name="Steczkiewicz K."/>
            <person name="Drgas O."/>
            <person name="Orlowska M."/>
            <person name="Perlinska-Lenart U."/>
            <person name="Aleksandrzak-Piekarczyk T."/>
            <person name="Szatraj K."/>
            <person name="Zielenkiewicz U."/>
            <person name="Pilsyk S."/>
            <person name="Malc E."/>
            <person name="Mieczkowski P."/>
            <person name="Kruszewska J.S."/>
            <person name="Biernat P."/>
            <person name="Pawlowska J."/>
        </authorList>
    </citation>
    <scope>NUCLEOTIDE SEQUENCE</scope>
    <source>
        <strain evidence="2">CBS 226.32</strain>
    </source>
</reference>
<dbReference type="AlphaFoldDB" id="A0A8H7R5E6"/>
<organism evidence="2 3">
    <name type="scientific">Mucor plumbeus</name>
    <dbReference type="NCBI Taxonomy" id="97098"/>
    <lineage>
        <taxon>Eukaryota</taxon>
        <taxon>Fungi</taxon>
        <taxon>Fungi incertae sedis</taxon>
        <taxon>Mucoromycota</taxon>
        <taxon>Mucoromycotina</taxon>
        <taxon>Mucoromycetes</taxon>
        <taxon>Mucorales</taxon>
        <taxon>Mucorineae</taxon>
        <taxon>Mucoraceae</taxon>
        <taxon>Mucor</taxon>
    </lineage>
</organism>
<dbReference type="InterPro" id="IPR002347">
    <property type="entry name" value="SDR_fam"/>
</dbReference>
<dbReference type="OrthoDB" id="542013at2759"/>
<dbReference type="Gene3D" id="3.40.50.720">
    <property type="entry name" value="NAD(P)-binding Rossmann-like Domain"/>
    <property type="match status" value="1"/>
</dbReference>
<gene>
    <name evidence="2" type="ORF">INT46_006160</name>
</gene>
<comment type="caution">
    <text evidence="2">The sequence shown here is derived from an EMBL/GenBank/DDBJ whole genome shotgun (WGS) entry which is preliminary data.</text>
</comment>
<evidence type="ECO:0008006" key="4">
    <source>
        <dbReference type="Google" id="ProtNLM"/>
    </source>
</evidence>
<dbReference type="PANTHER" id="PTHR43157">
    <property type="entry name" value="PHOSPHATIDYLINOSITOL-GLYCAN BIOSYNTHESIS CLASS F PROTEIN-RELATED"/>
    <property type="match status" value="1"/>
</dbReference>